<sequence>MSPDFQKMNQFPNNSSGIESSLFENFQKDDFLLFYNILK</sequence>
<dbReference type="AlphaFoldDB" id="M6FHQ0"/>
<accession>M6FHQ0</accession>
<reference evidence="1 2" key="1">
    <citation type="submission" date="2013-01" db="EMBL/GenBank/DDBJ databases">
        <authorList>
            <person name="Harkins D.M."/>
            <person name="Durkin A.S."/>
            <person name="Brinkac L.M."/>
            <person name="Haft D.H."/>
            <person name="Selengut J.D."/>
            <person name="Sanka R."/>
            <person name="DePew J."/>
            <person name="Purushe J."/>
            <person name="Hospenthal D.R."/>
            <person name="Murray C.K."/>
            <person name="Pimentel G."/>
            <person name="Wasfy M."/>
            <person name="Vinetz J.M."/>
            <person name="Sutton G.G."/>
            <person name="Nierman W.C."/>
            <person name="Fouts D.E."/>
        </authorList>
    </citation>
    <scope>NUCLEOTIDE SEQUENCE [LARGE SCALE GENOMIC DNA]</scope>
    <source>
        <strain evidence="1 2">2006001855</strain>
    </source>
</reference>
<proteinExistence type="predicted"/>
<name>M6FHQ0_9LEPT</name>
<dbReference type="Proteomes" id="UP000012101">
    <property type="component" value="Unassembled WGS sequence"/>
</dbReference>
<dbReference type="EMBL" id="AFJM02000074">
    <property type="protein sequence ID" value="EMM70632.1"/>
    <property type="molecule type" value="Genomic_DNA"/>
</dbReference>
<protein>
    <submittedName>
        <fullName evidence="1">Uncharacterized protein</fullName>
    </submittedName>
</protein>
<evidence type="ECO:0000313" key="2">
    <source>
        <dbReference type="Proteomes" id="UP000012101"/>
    </source>
</evidence>
<organism evidence="1 2">
    <name type="scientific">Leptospira weilii str. 2006001855</name>
    <dbReference type="NCBI Taxonomy" id="996804"/>
    <lineage>
        <taxon>Bacteria</taxon>
        <taxon>Pseudomonadati</taxon>
        <taxon>Spirochaetota</taxon>
        <taxon>Spirochaetia</taxon>
        <taxon>Leptospirales</taxon>
        <taxon>Leptospiraceae</taxon>
        <taxon>Leptospira</taxon>
    </lineage>
</organism>
<comment type="caution">
    <text evidence="1">The sequence shown here is derived from an EMBL/GenBank/DDBJ whole genome shotgun (WGS) entry which is preliminary data.</text>
</comment>
<gene>
    <name evidence="1" type="ORF">LEP1GSC038_1138</name>
</gene>
<evidence type="ECO:0000313" key="1">
    <source>
        <dbReference type="EMBL" id="EMM70632.1"/>
    </source>
</evidence>